<accession>A0A6A6Z1I3</accession>
<gene>
    <name evidence="1 3" type="ORF">BDZ99DRAFT_459854</name>
</gene>
<reference evidence="1 3" key="1">
    <citation type="journal article" date="2020" name="Stud. Mycol.">
        <title>101 Dothideomycetes genomes: a test case for predicting lifestyles and emergence of pathogens.</title>
        <authorList>
            <person name="Haridas S."/>
            <person name="Albert R."/>
            <person name="Binder M."/>
            <person name="Bloem J."/>
            <person name="Labutti K."/>
            <person name="Salamov A."/>
            <person name="Andreopoulos B."/>
            <person name="Baker S."/>
            <person name="Barry K."/>
            <person name="Bills G."/>
            <person name="Bluhm B."/>
            <person name="Cannon C."/>
            <person name="Castanera R."/>
            <person name="Culley D."/>
            <person name="Daum C."/>
            <person name="Ezra D."/>
            <person name="Gonzalez J."/>
            <person name="Henrissat B."/>
            <person name="Kuo A."/>
            <person name="Liang C."/>
            <person name="Lipzen A."/>
            <person name="Lutzoni F."/>
            <person name="Magnuson J."/>
            <person name="Mondo S."/>
            <person name="Nolan M."/>
            <person name="Ohm R."/>
            <person name="Pangilinan J."/>
            <person name="Park H.-J."/>
            <person name="Ramirez L."/>
            <person name="Alfaro M."/>
            <person name="Sun H."/>
            <person name="Tritt A."/>
            <person name="Yoshinaga Y."/>
            <person name="Zwiers L.-H."/>
            <person name="Turgeon B."/>
            <person name="Goodwin S."/>
            <person name="Spatafora J."/>
            <person name="Crous P."/>
            <person name="Grigoriev I."/>
        </authorList>
    </citation>
    <scope>NUCLEOTIDE SEQUENCE</scope>
    <source>
        <strain evidence="1 3">CBS 304.34</strain>
    </source>
</reference>
<sequence>MALKDPQKTVKASDQAIDAAKKSDLVKRIVKSETFQDCVALGATLAATEAGNIKLATHDVPSWNTTTTTRKHRRQDLGIATKLQNVRAGDYYISIDLDAAPMNHFPSPAEQADQTIVMVADPNTDAQPEGNPSINIQTWPDNYNRNRRVVYQTCSSIESNDITLMQVWGGCCKFYDDEKCSPDTSLFSMTNRQDGQLKGKDNDSISSFWCTFDLNCAGAP</sequence>
<keyword evidence="2" id="KW-1185">Reference proteome</keyword>
<dbReference type="GeneID" id="54460148"/>
<reference evidence="3" key="2">
    <citation type="submission" date="2020-04" db="EMBL/GenBank/DDBJ databases">
        <authorList>
            <consortium name="NCBI Genome Project"/>
        </authorList>
    </citation>
    <scope>NUCLEOTIDE SEQUENCE</scope>
    <source>
        <strain evidence="3">CBS 304.34</strain>
    </source>
</reference>
<evidence type="ECO:0000313" key="3">
    <source>
        <dbReference type="RefSeq" id="XP_033581108.1"/>
    </source>
</evidence>
<dbReference type="EMBL" id="MU003695">
    <property type="protein sequence ID" value="KAF2814144.1"/>
    <property type="molecule type" value="Genomic_DNA"/>
</dbReference>
<proteinExistence type="predicted"/>
<organism evidence="1">
    <name type="scientific">Mytilinidion resinicola</name>
    <dbReference type="NCBI Taxonomy" id="574789"/>
    <lineage>
        <taxon>Eukaryota</taxon>
        <taxon>Fungi</taxon>
        <taxon>Dikarya</taxon>
        <taxon>Ascomycota</taxon>
        <taxon>Pezizomycotina</taxon>
        <taxon>Dothideomycetes</taxon>
        <taxon>Pleosporomycetidae</taxon>
        <taxon>Mytilinidiales</taxon>
        <taxon>Mytilinidiaceae</taxon>
        <taxon>Mytilinidion</taxon>
    </lineage>
</organism>
<dbReference type="OrthoDB" id="3791212at2759"/>
<dbReference type="Proteomes" id="UP000504636">
    <property type="component" value="Unplaced"/>
</dbReference>
<dbReference type="AlphaFoldDB" id="A0A6A6Z1I3"/>
<evidence type="ECO:0000313" key="2">
    <source>
        <dbReference type="Proteomes" id="UP000504636"/>
    </source>
</evidence>
<protein>
    <submittedName>
        <fullName evidence="1 3">Uncharacterized protein</fullName>
    </submittedName>
</protein>
<dbReference type="RefSeq" id="XP_033581108.1">
    <property type="nucleotide sequence ID" value="XM_033719255.1"/>
</dbReference>
<evidence type="ECO:0000313" key="1">
    <source>
        <dbReference type="EMBL" id="KAF2814144.1"/>
    </source>
</evidence>
<reference evidence="3" key="3">
    <citation type="submission" date="2025-04" db="UniProtKB">
        <authorList>
            <consortium name="RefSeq"/>
        </authorList>
    </citation>
    <scope>IDENTIFICATION</scope>
    <source>
        <strain evidence="3">CBS 304.34</strain>
    </source>
</reference>
<name>A0A6A6Z1I3_9PEZI</name>